<keyword evidence="2" id="KW-1185">Reference proteome</keyword>
<dbReference type="Proteomes" id="UP001558850">
    <property type="component" value="Unassembled WGS sequence"/>
</dbReference>
<name>A0ACC6U9S4_9BURK</name>
<protein>
    <submittedName>
        <fullName evidence="1">Uncharacterized protein</fullName>
    </submittedName>
</protein>
<gene>
    <name evidence="1" type="ORF">AB4Y32_32240</name>
</gene>
<accession>A0ACC6U9S4</accession>
<evidence type="ECO:0000313" key="1">
    <source>
        <dbReference type="EMBL" id="MEX3936399.1"/>
    </source>
</evidence>
<comment type="caution">
    <text evidence="1">The sequence shown here is derived from an EMBL/GenBank/DDBJ whole genome shotgun (WGS) entry which is preliminary data.</text>
</comment>
<evidence type="ECO:0000313" key="2">
    <source>
        <dbReference type="Proteomes" id="UP001558850"/>
    </source>
</evidence>
<sequence>MDYMRVFSQHVPADVIGLARLFKATVVVVCGWALIEAPLELVVSTNFTSLLAVATSKVLVCLIGAAAIANLRFARHVFAFLCGASVLAIAPALPLEYTLSTPIALFSTVECISKAACVASFAVAAMTRDGVGDRLSVLNRAADEET</sequence>
<dbReference type="EMBL" id="JBFRCH010000031">
    <property type="protein sequence ID" value="MEX3936399.1"/>
    <property type="molecule type" value="Genomic_DNA"/>
</dbReference>
<organism evidence="1 2">
    <name type="scientific">Paraburkholderia phymatum</name>
    <dbReference type="NCBI Taxonomy" id="148447"/>
    <lineage>
        <taxon>Bacteria</taxon>
        <taxon>Pseudomonadati</taxon>
        <taxon>Pseudomonadota</taxon>
        <taxon>Betaproteobacteria</taxon>
        <taxon>Burkholderiales</taxon>
        <taxon>Burkholderiaceae</taxon>
        <taxon>Paraburkholderia</taxon>
    </lineage>
</organism>
<reference evidence="1" key="1">
    <citation type="submission" date="2024-07" db="EMBL/GenBank/DDBJ databases">
        <title>A survey of Mimosa microsymbionts across Brazilian biomes reveals a high diversity of Paraburkholderia nodulating endemic species, but also that Cupriavidus is common as a symbiont of widespread species.</title>
        <authorList>
            <person name="Rouws L."/>
            <person name="Barauna A."/>
            <person name="Beukes C."/>
            <person name="Rouws J.R.C."/>
            <person name="De Faria S.M."/>
            <person name="Gross E."/>
            <person name="Bueno Dos Reis Junior F."/>
            <person name="Simon M.F."/>
            <person name="Maluk M."/>
            <person name="Odee D.W."/>
            <person name="Kenicer G."/>
            <person name="Young J.P.W."/>
            <person name="Reis V.M."/>
            <person name="Zilli J."/>
            <person name="James E.K."/>
        </authorList>
    </citation>
    <scope>NUCLEOTIDE SEQUENCE</scope>
    <source>
        <strain evidence="1">EG181B</strain>
    </source>
</reference>
<proteinExistence type="predicted"/>